<dbReference type="KEGG" id="acs:100563398"/>
<protein>
    <recommendedName>
        <fullName evidence="3">Ashwin</fullName>
    </recommendedName>
</protein>
<dbReference type="GO" id="GO:0005654">
    <property type="term" value="C:nucleoplasm"/>
    <property type="evidence" value="ECO:0007669"/>
    <property type="project" value="Ensembl"/>
</dbReference>
<evidence type="ECO:0000313" key="7">
    <source>
        <dbReference type="Proteomes" id="UP000001646"/>
    </source>
</evidence>
<evidence type="ECO:0000256" key="5">
    <source>
        <dbReference type="SAM" id="MobiDB-lite"/>
    </source>
</evidence>
<dbReference type="FunCoup" id="A0A803TVW2">
    <property type="interactions" value="529"/>
</dbReference>
<evidence type="ECO:0000256" key="2">
    <source>
        <dbReference type="ARBA" id="ARBA00007855"/>
    </source>
</evidence>
<sequence length="237" mass="25760">MAALGSRGCCGGEGDARGGSDLLLLHPELLSQEFLLLTLEQRNVPVENELKVSKDSLTDLYVQHVIPLPQRELPKTRWGKRMEKQRGQQVTKHDMKSFAAVENLRKRPLIVFDGSSTSTSIKVRKTENGTVDGLKLTAGSASAPCRRLSVSSDSLACASVSTDSSDFKIGTSINESKQNNIRINNNMASSQKSPPSLPVIGTTVVKLKRAAPKEEIDASNGLKPSDSKKKIQHVTWP</sequence>
<dbReference type="PANTHER" id="PTHR28359:SF1">
    <property type="entry name" value="ASHWIN"/>
    <property type="match status" value="1"/>
</dbReference>
<evidence type="ECO:0000313" key="6">
    <source>
        <dbReference type="Ensembl" id="ENSACAP00000039352.1"/>
    </source>
</evidence>
<reference evidence="6" key="3">
    <citation type="submission" date="2025-09" db="UniProtKB">
        <authorList>
            <consortium name="Ensembl"/>
        </authorList>
    </citation>
    <scope>IDENTIFICATION</scope>
</reference>
<dbReference type="Proteomes" id="UP000001646">
    <property type="component" value="Chromosome 3"/>
</dbReference>
<dbReference type="GO" id="GO:0072669">
    <property type="term" value="C:tRNA-splicing ligase complex"/>
    <property type="evidence" value="ECO:0000318"/>
    <property type="project" value="GO_Central"/>
</dbReference>
<dbReference type="GO" id="GO:0048598">
    <property type="term" value="P:embryonic morphogenesis"/>
    <property type="evidence" value="ECO:0007669"/>
    <property type="project" value="InterPro"/>
</dbReference>
<reference evidence="6 7" key="1">
    <citation type="submission" date="2009-12" db="EMBL/GenBank/DDBJ databases">
        <title>The Genome Sequence of Anolis carolinensis (Green Anole Lizard).</title>
        <authorList>
            <consortium name="The Genome Sequencing Platform"/>
            <person name="Di Palma F."/>
            <person name="Alfoldi J."/>
            <person name="Heiman D."/>
            <person name="Young S."/>
            <person name="Grabherr M."/>
            <person name="Johnson J."/>
            <person name="Lander E.S."/>
            <person name="Lindblad-Toh K."/>
        </authorList>
    </citation>
    <scope>NUCLEOTIDE SEQUENCE [LARGE SCALE GENOMIC DNA]</scope>
    <source>
        <strain evidence="6 7">JBL SC #1</strain>
    </source>
</reference>
<dbReference type="PANTHER" id="PTHR28359">
    <property type="entry name" value="ASHWIN"/>
    <property type="match status" value="1"/>
</dbReference>
<dbReference type="AlphaFoldDB" id="A0A803TVW2"/>
<evidence type="ECO:0000256" key="4">
    <source>
        <dbReference type="ARBA" id="ARBA00023242"/>
    </source>
</evidence>
<evidence type="ECO:0000256" key="3">
    <source>
        <dbReference type="ARBA" id="ARBA00015134"/>
    </source>
</evidence>
<name>A0A803TVW2_ANOCA</name>
<dbReference type="Ensembl" id="ENSACAT00000054071.1">
    <property type="protein sequence ID" value="ENSACAP00000039352.1"/>
    <property type="gene ID" value="ENSACAG00000045073.1"/>
</dbReference>
<dbReference type="GeneTree" id="ENSGT00390000007488"/>
<feature type="region of interest" description="Disordered" evidence="5">
    <location>
        <begin position="211"/>
        <end position="237"/>
    </location>
</feature>
<keyword evidence="7" id="KW-1185">Reference proteome</keyword>
<organism evidence="6 7">
    <name type="scientific">Anolis carolinensis</name>
    <name type="common">Green anole</name>
    <name type="synonym">American chameleon</name>
    <dbReference type="NCBI Taxonomy" id="28377"/>
    <lineage>
        <taxon>Eukaryota</taxon>
        <taxon>Metazoa</taxon>
        <taxon>Chordata</taxon>
        <taxon>Craniata</taxon>
        <taxon>Vertebrata</taxon>
        <taxon>Euteleostomi</taxon>
        <taxon>Lepidosauria</taxon>
        <taxon>Squamata</taxon>
        <taxon>Bifurcata</taxon>
        <taxon>Unidentata</taxon>
        <taxon>Episquamata</taxon>
        <taxon>Toxicofera</taxon>
        <taxon>Iguania</taxon>
        <taxon>Dactyloidae</taxon>
        <taxon>Anolis</taxon>
    </lineage>
</organism>
<dbReference type="InterPro" id="IPR024887">
    <property type="entry name" value="Ashwin"/>
</dbReference>
<comment type="similarity">
    <text evidence="2">Belongs to the ashwin family.</text>
</comment>
<keyword evidence="4" id="KW-0539">Nucleus</keyword>
<dbReference type="Pfam" id="PF15323">
    <property type="entry name" value="Ashwin"/>
    <property type="match status" value="1"/>
</dbReference>
<gene>
    <name evidence="6" type="primary">C2orf49</name>
</gene>
<dbReference type="InParanoid" id="A0A803TVW2"/>
<comment type="subcellular location">
    <subcellularLocation>
        <location evidence="1">Nucleus</location>
    </subcellularLocation>
</comment>
<accession>A0A803TVW2</accession>
<evidence type="ECO:0000256" key="1">
    <source>
        <dbReference type="ARBA" id="ARBA00004123"/>
    </source>
</evidence>
<reference evidence="6" key="2">
    <citation type="submission" date="2025-08" db="UniProtKB">
        <authorList>
            <consortium name="Ensembl"/>
        </authorList>
    </citation>
    <scope>IDENTIFICATION</scope>
</reference>
<proteinExistence type="inferred from homology"/>
<dbReference type="OrthoDB" id="10071059at2759"/>